<dbReference type="Proteomes" id="UP000276133">
    <property type="component" value="Unassembled WGS sequence"/>
</dbReference>
<dbReference type="OrthoDB" id="272072at2759"/>
<dbReference type="SUPFAM" id="SSF47473">
    <property type="entry name" value="EF-hand"/>
    <property type="match status" value="3"/>
</dbReference>
<proteinExistence type="predicted"/>
<protein>
    <submittedName>
        <fullName evidence="2">EF Hand type</fullName>
    </submittedName>
</protein>
<evidence type="ECO:0000313" key="3">
    <source>
        <dbReference type="Proteomes" id="UP000276133"/>
    </source>
</evidence>
<dbReference type="GO" id="GO:0005509">
    <property type="term" value="F:calcium ion binding"/>
    <property type="evidence" value="ECO:0007669"/>
    <property type="project" value="InterPro"/>
</dbReference>
<dbReference type="STRING" id="10195.A0A3M7PZR7"/>
<dbReference type="EMBL" id="REGN01008103">
    <property type="protein sequence ID" value="RNA04454.1"/>
    <property type="molecule type" value="Genomic_DNA"/>
</dbReference>
<dbReference type="PROSITE" id="PS50222">
    <property type="entry name" value="EF_HAND_2"/>
    <property type="match status" value="1"/>
</dbReference>
<comment type="caution">
    <text evidence="2">The sequence shown here is derived from an EMBL/GenBank/DDBJ whole genome shotgun (WGS) entry which is preliminary data.</text>
</comment>
<reference evidence="2 3" key="1">
    <citation type="journal article" date="2018" name="Sci. Rep.">
        <title>Genomic signatures of local adaptation to the degree of environmental predictability in rotifers.</title>
        <authorList>
            <person name="Franch-Gras L."/>
            <person name="Hahn C."/>
            <person name="Garcia-Roger E.M."/>
            <person name="Carmona M.J."/>
            <person name="Serra M."/>
            <person name="Gomez A."/>
        </authorList>
    </citation>
    <scope>NUCLEOTIDE SEQUENCE [LARGE SCALE GENOMIC DNA]</scope>
    <source>
        <strain evidence="2">HYR1</strain>
    </source>
</reference>
<evidence type="ECO:0000259" key="1">
    <source>
        <dbReference type="PROSITE" id="PS50222"/>
    </source>
</evidence>
<dbReference type="Gene3D" id="1.10.238.10">
    <property type="entry name" value="EF-hand"/>
    <property type="match status" value="5"/>
</dbReference>
<gene>
    <name evidence="2" type="ORF">BpHYR1_010531</name>
</gene>
<name>A0A3M7PZR7_BRAPC</name>
<dbReference type="PANTHER" id="PTHR20875:SF0">
    <property type="entry name" value="GH12158P"/>
    <property type="match status" value="1"/>
</dbReference>
<sequence length="601" mass="70296">MEKKPLAKVIRPPNGLLSKNLNGNLTPTEEEIVQLTLNDIGERVRKFKLQLFTYFKDFDRSTAFTRNVTKIQFGRVLSTLGLMPSTKDFELLCKKFEDPVTGDVNYPAFCQGVDEEYVGSIIDNVEFNDENKKEIVKKEFPLDISSVDLNELMGRIRSHCLSNRIRIKEFFQDMDPLNSGYVTKAQFLRCLSSFGLSSIGSFNINKVQIEALSHEYKHPDDLKKVNWKKFEEDVESVFTIRNLEKNPNILVPNSEIFLMPPPGTVSWKDNENLNSTENYNVVIDQLREIVNQRRIDCWPPFKDFDKLNRGHVTSQQFRQCLAKLSLPVFDKDVQILEAKYMDNLGFNYYEFLGKLQPHPSAVPKYKEFRAELAKLNSKNTNYETNPYTDIQSILIKVKDQVYKKRISIYEWLRDHDKLNSGKLLKDTFKRAINLCNLDLEKTEIEMIINYYTSNKDENYVEYKDFCREVERAFGSDQLEKNPLIESNQHKPQIFYDAKNLSPDDQDRVIVGLKRIAERVRANRMQLFPRFEDFDRVKNGNVSINQFRRVLNDLNLVSLLTDLELDSIIKKYSIRVGTNDDVNYVSFSDKIYELGSFEYRRP</sequence>
<accession>A0A3M7PZR7</accession>
<dbReference type="InterPro" id="IPR002048">
    <property type="entry name" value="EF_hand_dom"/>
</dbReference>
<dbReference type="InterPro" id="IPR011992">
    <property type="entry name" value="EF-hand-dom_pair"/>
</dbReference>
<dbReference type="AlphaFoldDB" id="A0A3M7PZR7"/>
<feature type="domain" description="EF-hand" evidence="1">
    <location>
        <begin position="162"/>
        <end position="197"/>
    </location>
</feature>
<keyword evidence="3" id="KW-1185">Reference proteome</keyword>
<dbReference type="PANTHER" id="PTHR20875">
    <property type="entry name" value="EF-HAND CALCIUM-BINDING DOMAIN-CONTAINING PROTEIN 6-RELATED"/>
    <property type="match status" value="1"/>
</dbReference>
<evidence type="ECO:0000313" key="2">
    <source>
        <dbReference type="EMBL" id="RNA04454.1"/>
    </source>
</evidence>
<dbReference type="InterPro" id="IPR052603">
    <property type="entry name" value="EFCB6"/>
</dbReference>
<organism evidence="2 3">
    <name type="scientific">Brachionus plicatilis</name>
    <name type="common">Marine rotifer</name>
    <name type="synonym">Brachionus muelleri</name>
    <dbReference type="NCBI Taxonomy" id="10195"/>
    <lineage>
        <taxon>Eukaryota</taxon>
        <taxon>Metazoa</taxon>
        <taxon>Spiralia</taxon>
        <taxon>Gnathifera</taxon>
        <taxon>Rotifera</taxon>
        <taxon>Eurotatoria</taxon>
        <taxon>Monogononta</taxon>
        <taxon>Pseudotrocha</taxon>
        <taxon>Ploima</taxon>
        <taxon>Brachionidae</taxon>
        <taxon>Brachionus</taxon>
    </lineage>
</organism>